<feature type="compositionally biased region" description="Polar residues" evidence="1">
    <location>
        <begin position="23"/>
        <end position="64"/>
    </location>
</feature>
<evidence type="ECO:0000256" key="2">
    <source>
        <dbReference type="SAM" id="Phobius"/>
    </source>
</evidence>
<keyword evidence="2" id="KW-0812">Transmembrane</keyword>
<sequence length="348" mass="36176">MAMIAQAVLLSLSVQSLLATTDTSTTVNGSLSTSPASTEGASEMTSPSSTDQTDVDNQTMPTQVSTTLANSLTNSTGLTETSATTTELPTETVSTVTMVPTLSTVTPTSESQMSTQSQTNKGDDGGTTTILSGTTSSMSSTTQMMTSGLIGELTTSRGTKEAPGPERVSLAVYIAIGVVGGLFVLVVIFALSVWCLRRKSSGKSKRRRGARNPFAQDEMDKLDPKERMSMHRPNSATVNAEGDLAFVTFITGAASPDSHVDGIENPTYALGPNGDAGEPTEKTAGAGDQSNTATLPSQVQLSNEGPTDGAHHDDKKYADRKGANLRPQSGVSYTSNDIEGALETIDSM</sequence>
<organism evidence="4 5">
    <name type="scientific">Acanthaster planci</name>
    <name type="common">Crown-of-thorns starfish</name>
    <dbReference type="NCBI Taxonomy" id="133434"/>
    <lineage>
        <taxon>Eukaryota</taxon>
        <taxon>Metazoa</taxon>
        <taxon>Echinodermata</taxon>
        <taxon>Eleutherozoa</taxon>
        <taxon>Asterozoa</taxon>
        <taxon>Asteroidea</taxon>
        <taxon>Valvatacea</taxon>
        <taxon>Valvatida</taxon>
        <taxon>Acanthasteridae</taxon>
        <taxon>Acanthaster</taxon>
    </lineage>
</organism>
<proteinExistence type="predicted"/>
<dbReference type="RefSeq" id="XP_022088860.1">
    <property type="nucleotide sequence ID" value="XM_022233168.1"/>
</dbReference>
<dbReference type="OMA" id="RMSMHRP"/>
<keyword evidence="4" id="KW-1185">Reference proteome</keyword>
<feature type="compositionally biased region" description="Polar residues" evidence="1">
    <location>
        <begin position="288"/>
        <end position="305"/>
    </location>
</feature>
<name>A0A8B7Y927_ACAPL</name>
<evidence type="ECO:0000256" key="3">
    <source>
        <dbReference type="SAM" id="SignalP"/>
    </source>
</evidence>
<feature type="compositionally biased region" description="Basic and acidic residues" evidence="1">
    <location>
        <begin position="309"/>
        <end position="322"/>
    </location>
</feature>
<dbReference type="Proteomes" id="UP000694845">
    <property type="component" value="Unplaced"/>
</dbReference>
<keyword evidence="3" id="KW-0732">Signal</keyword>
<feature type="region of interest" description="Disordered" evidence="1">
    <location>
        <begin position="105"/>
        <end position="128"/>
    </location>
</feature>
<evidence type="ECO:0000313" key="5">
    <source>
        <dbReference type="RefSeq" id="XP_022088860.1"/>
    </source>
</evidence>
<dbReference type="AlphaFoldDB" id="A0A8B7Y927"/>
<keyword evidence="2" id="KW-1133">Transmembrane helix</keyword>
<feature type="region of interest" description="Disordered" evidence="1">
    <location>
        <begin position="258"/>
        <end position="348"/>
    </location>
</feature>
<feature type="compositionally biased region" description="Low complexity" evidence="1">
    <location>
        <begin position="65"/>
        <end position="92"/>
    </location>
</feature>
<dbReference type="GeneID" id="110978285"/>
<feature type="compositionally biased region" description="Low complexity" evidence="1">
    <location>
        <begin position="106"/>
        <end position="119"/>
    </location>
</feature>
<feature type="compositionally biased region" description="Basic and acidic residues" evidence="1">
    <location>
        <begin position="218"/>
        <end position="229"/>
    </location>
</feature>
<feature type="region of interest" description="Disordered" evidence="1">
    <location>
        <begin position="23"/>
        <end position="92"/>
    </location>
</feature>
<feature type="region of interest" description="Disordered" evidence="1">
    <location>
        <begin position="202"/>
        <end position="236"/>
    </location>
</feature>
<feature type="chain" id="PRO_5034860419" evidence="3">
    <location>
        <begin position="20"/>
        <end position="348"/>
    </location>
</feature>
<feature type="signal peptide" evidence="3">
    <location>
        <begin position="1"/>
        <end position="19"/>
    </location>
</feature>
<protein>
    <submittedName>
        <fullName evidence="5">Uncharacterized protein LOC110978285</fullName>
    </submittedName>
</protein>
<reference evidence="5" key="1">
    <citation type="submission" date="2025-08" db="UniProtKB">
        <authorList>
            <consortium name="RefSeq"/>
        </authorList>
    </citation>
    <scope>IDENTIFICATION</scope>
</reference>
<feature type="compositionally biased region" description="Polar residues" evidence="1">
    <location>
        <begin position="326"/>
        <end position="337"/>
    </location>
</feature>
<feature type="transmembrane region" description="Helical" evidence="2">
    <location>
        <begin position="170"/>
        <end position="196"/>
    </location>
</feature>
<evidence type="ECO:0000313" key="4">
    <source>
        <dbReference type="Proteomes" id="UP000694845"/>
    </source>
</evidence>
<accession>A0A8B7Y927</accession>
<evidence type="ECO:0000256" key="1">
    <source>
        <dbReference type="SAM" id="MobiDB-lite"/>
    </source>
</evidence>
<dbReference type="KEGG" id="aplc:110978285"/>
<gene>
    <name evidence="5" type="primary">LOC110978285</name>
</gene>
<dbReference type="OrthoDB" id="10598612at2759"/>
<keyword evidence="2" id="KW-0472">Membrane</keyword>